<name>A0ABV8G289_9ACTN</name>
<evidence type="ECO:0000313" key="2">
    <source>
        <dbReference type="EMBL" id="MFC4006656.1"/>
    </source>
</evidence>
<organism evidence="2 3">
    <name type="scientific">Nonomuraea purpurea</name>
    <dbReference type="NCBI Taxonomy" id="1849276"/>
    <lineage>
        <taxon>Bacteria</taxon>
        <taxon>Bacillati</taxon>
        <taxon>Actinomycetota</taxon>
        <taxon>Actinomycetes</taxon>
        <taxon>Streptosporangiales</taxon>
        <taxon>Streptosporangiaceae</taxon>
        <taxon>Nonomuraea</taxon>
    </lineage>
</organism>
<comment type="caution">
    <text evidence="2">The sequence shown here is derived from an EMBL/GenBank/DDBJ whole genome shotgun (WGS) entry which is preliminary data.</text>
</comment>
<keyword evidence="1" id="KW-0812">Transmembrane</keyword>
<keyword evidence="1" id="KW-0472">Membrane</keyword>
<dbReference type="EMBL" id="JBHSBI010000002">
    <property type="protein sequence ID" value="MFC4006656.1"/>
    <property type="molecule type" value="Genomic_DNA"/>
</dbReference>
<keyword evidence="3" id="KW-1185">Reference proteome</keyword>
<feature type="transmembrane region" description="Helical" evidence="1">
    <location>
        <begin position="108"/>
        <end position="129"/>
    </location>
</feature>
<dbReference type="RefSeq" id="WP_379526795.1">
    <property type="nucleotide sequence ID" value="NZ_JBHSBI010000002.1"/>
</dbReference>
<reference evidence="3" key="1">
    <citation type="journal article" date="2019" name="Int. J. Syst. Evol. Microbiol.">
        <title>The Global Catalogue of Microorganisms (GCM) 10K type strain sequencing project: providing services to taxonomists for standard genome sequencing and annotation.</title>
        <authorList>
            <consortium name="The Broad Institute Genomics Platform"/>
            <consortium name="The Broad Institute Genome Sequencing Center for Infectious Disease"/>
            <person name="Wu L."/>
            <person name="Ma J."/>
        </authorList>
    </citation>
    <scope>NUCLEOTIDE SEQUENCE [LARGE SCALE GENOMIC DNA]</scope>
    <source>
        <strain evidence="3">TBRC 1276</strain>
    </source>
</reference>
<feature type="transmembrane region" description="Helical" evidence="1">
    <location>
        <begin position="46"/>
        <end position="68"/>
    </location>
</feature>
<keyword evidence="1" id="KW-1133">Transmembrane helix</keyword>
<evidence type="ECO:0000256" key="1">
    <source>
        <dbReference type="SAM" id="Phobius"/>
    </source>
</evidence>
<protein>
    <submittedName>
        <fullName evidence="2">Uncharacterized protein</fullName>
    </submittedName>
</protein>
<proteinExistence type="predicted"/>
<sequence>MRARLTALKRRLSQRGAFLLLLAAFDLTYASGLAWAPAETRATPTYAFIAGMLPLSVWAATWAAVGVLCLAQAWTTQDRVAYTAATALKIAWALLHLGAWAFDVLPRGYISAAIWLLAAGAVMIMASVAKGGVRDA</sequence>
<dbReference type="Proteomes" id="UP001595851">
    <property type="component" value="Unassembled WGS sequence"/>
</dbReference>
<accession>A0ABV8G289</accession>
<feature type="transmembrane region" description="Helical" evidence="1">
    <location>
        <begin position="80"/>
        <end position="102"/>
    </location>
</feature>
<gene>
    <name evidence="2" type="ORF">ACFOY2_05450</name>
</gene>
<evidence type="ECO:0000313" key="3">
    <source>
        <dbReference type="Proteomes" id="UP001595851"/>
    </source>
</evidence>